<dbReference type="SUPFAM" id="SSF52518">
    <property type="entry name" value="Thiamin diphosphate-binding fold (THDP-binding)"/>
    <property type="match status" value="1"/>
</dbReference>
<dbReference type="RefSeq" id="WP_043918535.1">
    <property type="nucleotide sequence ID" value="NZ_FZPF01000005.1"/>
</dbReference>
<feature type="transmembrane region" description="Helical" evidence="1">
    <location>
        <begin position="33"/>
        <end position="58"/>
    </location>
</feature>
<gene>
    <name evidence="2" type="ORF">jaqu_16980</name>
</gene>
<dbReference type="EMBL" id="JYFE01000032">
    <property type="protein sequence ID" value="KIT16470.1"/>
    <property type="molecule type" value="Genomic_DNA"/>
</dbReference>
<keyword evidence="1" id="KW-1133">Transmembrane helix</keyword>
<evidence type="ECO:0000313" key="3">
    <source>
        <dbReference type="Proteomes" id="UP000032232"/>
    </source>
</evidence>
<keyword evidence="1" id="KW-0472">Membrane</keyword>
<dbReference type="InterPro" id="IPR029061">
    <property type="entry name" value="THDP-binding"/>
</dbReference>
<dbReference type="STRING" id="935700.jaqu_16980"/>
<feature type="transmembrane region" description="Helical" evidence="1">
    <location>
        <begin position="70"/>
        <end position="94"/>
    </location>
</feature>
<keyword evidence="1" id="KW-0812">Transmembrane</keyword>
<reference evidence="2 3" key="1">
    <citation type="submission" date="2015-02" db="EMBL/GenBank/DDBJ databases">
        <title>Genome Sequence of Jannaschia aquimarina DSM28248, a member of the Roseobacter clade.</title>
        <authorList>
            <person name="Voget S."/>
            <person name="Daniel R."/>
        </authorList>
    </citation>
    <scope>NUCLEOTIDE SEQUENCE [LARGE SCALE GENOMIC DNA]</scope>
    <source>
        <strain evidence="2 3">GSW-M26</strain>
    </source>
</reference>
<name>A0A0D1EL46_9RHOB</name>
<organism evidence="2 3">
    <name type="scientific">Jannaschia aquimarina</name>
    <dbReference type="NCBI Taxonomy" id="935700"/>
    <lineage>
        <taxon>Bacteria</taxon>
        <taxon>Pseudomonadati</taxon>
        <taxon>Pseudomonadota</taxon>
        <taxon>Alphaproteobacteria</taxon>
        <taxon>Rhodobacterales</taxon>
        <taxon>Roseobacteraceae</taxon>
        <taxon>Jannaschia</taxon>
    </lineage>
</organism>
<comment type="caution">
    <text evidence="2">The sequence shown here is derived from an EMBL/GenBank/DDBJ whole genome shotgun (WGS) entry which is preliminary data.</text>
</comment>
<proteinExistence type="predicted"/>
<dbReference type="Proteomes" id="UP000032232">
    <property type="component" value="Unassembled WGS sequence"/>
</dbReference>
<dbReference type="AlphaFoldDB" id="A0A0D1EL46"/>
<evidence type="ECO:0000256" key="1">
    <source>
        <dbReference type="SAM" id="Phobius"/>
    </source>
</evidence>
<dbReference type="PATRIC" id="fig|935700.4.peg.1763"/>
<evidence type="ECO:0000313" key="2">
    <source>
        <dbReference type="EMBL" id="KIT16470.1"/>
    </source>
</evidence>
<sequence>MIGALLWQVPLAMAAGWAVPRLAARVLPEGVGWLILNGAVSTVVLAGLAVVAFVWLYGEAGDVVWSQDPWHFVRLSASAAILWGPMMVLSLAGLPKRWKEVVW</sequence>
<keyword evidence="3" id="KW-1185">Reference proteome</keyword>
<accession>A0A0D1EL46</accession>
<protein>
    <submittedName>
        <fullName evidence="2">Uncharacterized protein</fullName>
    </submittedName>
</protein>
<dbReference type="OrthoDB" id="7652057at2"/>